<feature type="domain" description="Protein kinase" evidence="4">
    <location>
        <begin position="786"/>
        <end position="1105"/>
    </location>
</feature>
<dbReference type="GO" id="GO:0004674">
    <property type="term" value="F:protein serine/threonine kinase activity"/>
    <property type="evidence" value="ECO:0007669"/>
    <property type="project" value="TreeGrafter"/>
</dbReference>
<dbReference type="InterPro" id="IPR000719">
    <property type="entry name" value="Prot_kinase_dom"/>
</dbReference>
<evidence type="ECO:0000256" key="1">
    <source>
        <dbReference type="ARBA" id="ARBA00022741"/>
    </source>
</evidence>
<keyword evidence="3" id="KW-1133">Transmembrane helix</keyword>
<dbReference type="CDD" id="cd13999">
    <property type="entry name" value="STKc_MAP3K-like"/>
    <property type="match status" value="1"/>
</dbReference>
<dbReference type="RefSeq" id="XP_044554632.1">
    <property type="nucleotide sequence ID" value="XM_044687121.1"/>
</dbReference>
<evidence type="ECO:0000313" key="6">
    <source>
        <dbReference type="Proteomes" id="UP000816034"/>
    </source>
</evidence>
<gene>
    <name evidence="5" type="ORF">C9374_011463</name>
</gene>
<comment type="caution">
    <text evidence="5">The sequence shown here is derived from an EMBL/GenBank/DDBJ whole genome shotgun (WGS) entry which is preliminary data.</text>
</comment>
<evidence type="ECO:0000256" key="2">
    <source>
        <dbReference type="ARBA" id="ARBA00022840"/>
    </source>
</evidence>
<protein>
    <recommendedName>
        <fullName evidence="4">Protein kinase domain-containing protein</fullName>
    </recommendedName>
</protein>
<accession>A0AA88KP29</accession>
<keyword evidence="6" id="KW-1185">Reference proteome</keyword>
<dbReference type="Proteomes" id="UP000816034">
    <property type="component" value="Unassembled WGS sequence"/>
</dbReference>
<feature type="transmembrane region" description="Helical" evidence="3">
    <location>
        <begin position="707"/>
        <end position="734"/>
    </location>
</feature>
<dbReference type="InterPro" id="IPR001245">
    <property type="entry name" value="Ser-Thr/Tyr_kinase_cat_dom"/>
</dbReference>
<dbReference type="Gene3D" id="1.10.510.10">
    <property type="entry name" value="Transferase(Phosphotransferase) domain 1"/>
    <property type="match status" value="1"/>
</dbReference>
<name>A0AA88KP29_NAELO</name>
<dbReference type="InterPro" id="IPR008271">
    <property type="entry name" value="Ser/Thr_kinase_AS"/>
</dbReference>
<keyword evidence="3" id="KW-0472">Membrane</keyword>
<evidence type="ECO:0000256" key="3">
    <source>
        <dbReference type="SAM" id="Phobius"/>
    </source>
</evidence>
<evidence type="ECO:0000313" key="5">
    <source>
        <dbReference type="EMBL" id="KAG2392738.1"/>
    </source>
</evidence>
<dbReference type="PROSITE" id="PS00108">
    <property type="entry name" value="PROTEIN_KINASE_ST"/>
    <property type="match status" value="1"/>
</dbReference>
<dbReference type="SUPFAM" id="SSF56112">
    <property type="entry name" value="Protein kinase-like (PK-like)"/>
    <property type="match status" value="1"/>
</dbReference>
<feature type="transmembrane region" description="Helical" evidence="3">
    <location>
        <begin position="94"/>
        <end position="116"/>
    </location>
</feature>
<organism evidence="5 6">
    <name type="scientific">Naegleria lovaniensis</name>
    <name type="common">Amoeba</name>
    <dbReference type="NCBI Taxonomy" id="51637"/>
    <lineage>
        <taxon>Eukaryota</taxon>
        <taxon>Discoba</taxon>
        <taxon>Heterolobosea</taxon>
        <taxon>Tetramitia</taxon>
        <taxon>Eutetramitia</taxon>
        <taxon>Vahlkampfiidae</taxon>
        <taxon>Naegleria</taxon>
    </lineage>
</organism>
<dbReference type="InterPro" id="IPR051681">
    <property type="entry name" value="Ser/Thr_Kinases-Pseudokinases"/>
</dbReference>
<dbReference type="PANTHER" id="PTHR44329:SF298">
    <property type="entry name" value="MIXED LINEAGE KINASE DOMAIN-LIKE PROTEIN"/>
    <property type="match status" value="1"/>
</dbReference>
<dbReference type="EMBL" id="PYSW02000004">
    <property type="protein sequence ID" value="KAG2392738.1"/>
    <property type="molecule type" value="Genomic_DNA"/>
</dbReference>
<reference evidence="5 6" key="1">
    <citation type="journal article" date="2018" name="BMC Genomics">
        <title>The genome of Naegleria lovaniensis, the basis for a comparative approach to unravel pathogenicity factors of the human pathogenic amoeba N. fowleri.</title>
        <authorList>
            <person name="Liechti N."/>
            <person name="Schurch N."/>
            <person name="Bruggmann R."/>
            <person name="Wittwer M."/>
        </authorList>
    </citation>
    <scope>NUCLEOTIDE SEQUENCE [LARGE SCALE GENOMIC DNA]</scope>
    <source>
        <strain evidence="5 6">ATCC 30569</strain>
    </source>
</reference>
<dbReference type="Pfam" id="PF07714">
    <property type="entry name" value="PK_Tyr_Ser-Thr"/>
    <property type="match status" value="1"/>
</dbReference>
<dbReference type="GO" id="GO:0005524">
    <property type="term" value="F:ATP binding"/>
    <property type="evidence" value="ECO:0007669"/>
    <property type="project" value="UniProtKB-KW"/>
</dbReference>
<dbReference type="GeneID" id="68103917"/>
<keyword evidence="1" id="KW-0547">Nucleotide-binding</keyword>
<proteinExistence type="predicted"/>
<dbReference type="PANTHER" id="PTHR44329">
    <property type="entry name" value="SERINE/THREONINE-PROTEIN KINASE TNNI3K-RELATED"/>
    <property type="match status" value="1"/>
</dbReference>
<keyword evidence="3" id="KW-0812">Transmembrane</keyword>
<evidence type="ECO:0000259" key="4">
    <source>
        <dbReference type="PROSITE" id="PS50011"/>
    </source>
</evidence>
<keyword evidence="2" id="KW-0067">ATP-binding</keyword>
<dbReference type="InterPro" id="IPR011009">
    <property type="entry name" value="Kinase-like_dom_sf"/>
</dbReference>
<sequence length="1112" mass="126322">MKGEDMSSWSSMAASGWQQWQPVPGHLTELHNDEQPTPKHSSYREFCNPILSSDTISTTLNFENYNYLKCKSSSLLGVELKEDFAPVFQKSKKLLSYALIYLLLVLSLLLIPKLLWHHQAIVLPVEATTTGNFHMEYSKRIQEELLSELNTNNIIHSETDVPNSLKLSFAGSFRYALRNDQPVLIDVNDLNSEELIFVAFISRSNHLKVGCEAILDAAKSDSLLYTITVGTYNILKGKITWHSKESIVNELLGDPSFVQVGNKIFVTYPQDSSGLQYVMFSSITIGDSVFYTNTSYSLSFTQTYRNIIKHAGGNNFLLFRDSSTFDAIRQISKDFVSSKKKLAPLATVFNFDSDPARKDSPFITNYLFDIIVECEYFEQCPTIDNVLYEDGILFFNVFGGKSKIYISNNSSDFLTLENSNFGAFYMFELNVDRRKLTLVDCVFTTPFSYIPRNISSFNETFLSYAPMLGIKTISKTPTMIYGFGYYGGVLNHNSTMIFSQKDPSSTGIFFIYNLQKKQFDYLGNTSHYPYEFRNPTAISHSGIFYYLDRTASRVTLLDMNTMNAQTFVLRNTLISRRIYVELRLTPFSNELMLISSFKNRDSTTIMDGHPLNLIDRFEKGQYATYRDGYFITVFEFTKTKELNLNSFMICARPICGEQYVTNETYLCGGAGTCLFDMTTNTSVSCACPTDVEHFLTNVGEFCQDNNFYAFLIPIVAVVAILSLLLGISVTFCIIKSTYTINRKLSLLKSKERKEIELQKRLLDFQFIHSDAVTFKDVSYIIHMEDLKFLTRVAEGGGGVVFKGEWRGVEVAIKKVKYSSDDTSFEKEASLLSRIRHPNIVAFFGVSVTEREKFLVTEWMPSGSLDNLISNTAKGKIILKFKQKISILLDICKGMCYLHASSIIHRDLKPANVLIGSNGECKVCDFGLSTYLMLHEDDENMGNVGTLLWSSPEVLQGLPCDEKVDIYSFAIIMYEVLFETVPYTISEKVDPSYFVSETTDMVVEGHGIVTPSNQQDLTLFSTLLNHGNAAELGRYIVHGVRPLVPFNTREQCKRWVSIYHNPEKEDIKLETLSSVVFLFVLLMKKCWSEPEARPNFDYILNTLSTIKKTIKKN</sequence>
<dbReference type="AlphaFoldDB" id="A0AA88KP29"/>
<dbReference type="Gene3D" id="3.30.200.20">
    <property type="entry name" value="Phosphorylase Kinase, domain 1"/>
    <property type="match status" value="1"/>
</dbReference>
<dbReference type="PROSITE" id="PS50011">
    <property type="entry name" value="PROTEIN_KINASE_DOM"/>
    <property type="match status" value="1"/>
</dbReference>
<dbReference type="SMART" id="SM00220">
    <property type="entry name" value="S_TKc"/>
    <property type="match status" value="1"/>
</dbReference>